<dbReference type="InterPro" id="IPR054480">
    <property type="entry name" value="AHAS_small-like_ACT"/>
</dbReference>
<dbReference type="InterPro" id="IPR045865">
    <property type="entry name" value="ACT-like_dom_sf"/>
</dbReference>
<dbReference type="Pfam" id="PF22629">
    <property type="entry name" value="ACT_AHAS_ss"/>
    <property type="match status" value="1"/>
</dbReference>
<protein>
    <recommendedName>
        <fullName evidence="8">Acetolactate synthase small subunit</fullName>
        <shortName evidence="8">AHAS</shortName>
        <shortName evidence="8">ALS</shortName>
        <ecNumber evidence="8">2.2.1.6</ecNumber>
    </recommendedName>
    <alternativeName>
        <fullName evidence="8">Acetohydroxy-acid synthase small subunit</fullName>
    </alternativeName>
</protein>
<comment type="pathway">
    <text evidence="2 8">Amino-acid biosynthesis; L-valine biosynthesis; L-valine from pyruvate: step 1/4.</text>
</comment>
<evidence type="ECO:0000259" key="9">
    <source>
        <dbReference type="PROSITE" id="PS51671"/>
    </source>
</evidence>
<reference evidence="10" key="1">
    <citation type="submission" date="2020-10" db="EMBL/GenBank/DDBJ databases">
        <authorList>
            <person name="Gilroy R."/>
        </authorList>
    </citation>
    <scope>NUCLEOTIDE SEQUENCE</scope>
    <source>
        <strain evidence="10">CHK154-7741</strain>
    </source>
</reference>
<evidence type="ECO:0000256" key="4">
    <source>
        <dbReference type="ARBA" id="ARBA00011744"/>
    </source>
</evidence>
<evidence type="ECO:0000313" key="11">
    <source>
        <dbReference type="Proteomes" id="UP000886748"/>
    </source>
</evidence>
<dbReference type="GO" id="GO:0009097">
    <property type="term" value="P:isoleucine biosynthetic process"/>
    <property type="evidence" value="ECO:0007669"/>
    <property type="project" value="UniProtKB-UniRule"/>
</dbReference>
<dbReference type="Gene3D" id="3.30.70.260">
    <property type="match status" value="1"/>
</dbReference>
<dbReference type="PROSITE" id="PS51671">
    <property type="entry name" value="ACT"/>
    <property type="match status" value="1"/>
</dbReference>
<name>A0A9D1SRU8_9CLOT</name>
<evidence type="ECO:0000256" key="2">
    <source>
        <dbReference type="ARBA" id="ARBA00005025"/>
    </source>
</evidence>
<dbReference type="NCBIfam" id="NF008864">
    <property type="entry name" value="PRK11895.1"/>
    <property type="match status" value="1"/>
</dbReference>
<keyword evidence="8 10" id="KW-0808">Transferase</keyword>
<dbReference type="InterPro" id="IPR019455">
    <property type="entry name" value="Acetolactate_synth_ssu_C"/>
</dbReference>
<comment type="caution">
    <text evidence="10">The sequence shown here is derived from an EMBL/GenBank/DDBJ whole genome shotgun (WGS) entry which is preliminary data.</text>
</comment>
<comment type="subunit">
    <text evidence="4 8">Dimer of large and small chains.</text>
</comment>
<dbReference type="EC" id="2.2.1.6" evidence="8"/>
<proteinExistence type="inferred from homology"/>
<evidence type="ECO:0000256" key="5">
    <source>
        <dbReference type="ARBA" id="ARBA00022605"/>
    </source>
</evidence>
<evidence type="ECO:0000313" key="10">
    <source>
        <dbReference type="EMBL" id="HIU92457.1"/>
    </source>
</evidence>
<comment type="function">
    <text evidence="8">Catalyzes the conversion of 2 pyruvate molecules into acetolactate in the first common step of the biosynthetic pathway of the branched-amino acids such as leucine, isoleucine, and valine.</text>
</comment>
<evidence type="ECO:0000256" key="6">
    <source>
        <dbReference type="ARBA" id="ARBA00023304"/>
    </source>
</evidence>
<dbReference type="PANTHER" id="PTHR30239">
    <property type="entry name" value="ACETOLACTATE SYNTHASE SMALL SUBUNIT"/>
    <property type="match status" value="1"/>
</dbReference>
<dbReference type="GO" id="GO:0005829">
    <property type="term" value="C:cytosol"/>
    <property type="evidence" value="ECO:0007669"/>
    <property type="project" value="TreeGrafter"/>
</dbReference>
<gene>
    <name evidence="10" type="primary">ilvN</name>
    <name evidence="10" type="ORF">IAD26_04915</name>
</gene>
<dbReference type="FunFam" id="3.30.70.260:FF:000001">
    <property type="entry name" value="Acetolactate synthase, small subunit"/>
    <property type="match status" value="1"/>
</dbReference>
<dbReference type="PANTHER" id="PTHR30239:SF0">
    <property type="entry name" value="ACETOLACTATE SYNTHASE SMALL SUBUNIT 1, CHLOROPLASTIC"/>
    <property type="match status" value="1"/>
</dbReference>
<sequence length="177" mass="19375">MNNKNHVISVLVKDEAGIVSRVSGLFSGRGYSIESITAAQTNEKGYARLTIETSGGDADVIEQITKQLNRLIPVLKVIDLGDVESIERELILCKVNAKDEDRSEILRIAEIFGAKIIDVTPRTYTLQAIGDERQIRSLIELLRPIGIRELVRSGKVGITRANQFATTGSTNGTPKAE</sequence>
<comment type="catalytic activity">
    <reaction evidence="7 8">
        <text>2 pyruvate + H(+) = (2S)-2-acetolactate + CO2</text>
        <dbReference type="Rhea" id="RHEA:25249"/>
        <dbReference type="ChEBI" id="CHEBI:15361"/>
        <dbReference type="ChEBI" id="CHEBI:15378"/>
        <dbReference type="ChEBI" id="CHEBI:16526"/>
        <dbReference type="ChEBI" id="CHEBI:58476"/>
        <dbReference type="EC" id="2.2.1.6"/>
    </reaction>
</comment>
<dbReference type="FunFam" id="3.30.70.1150:FF:000001">
    <property type="entry name" value="Acetolactate synthase small subunit"/>
    <property type="match status" value="1"/>
</dbReference>
<evidence type="ECO:0000256" key="1">
    <source>
        <dbReference type="ARBA" id="ARBA00004974"/>
    </source>
</evidence>
<keyword evidence="6 8" id="KW-0100">Branched-chain amino acid biosynthesis</keyword>
<dbReference type="EMBL" id="DVOD01000034">
    <property type="protein sequence ID" value="HIU92457.1"/>
    <property type="molecule type" value="Genomic_DNA"/>
</dbReference>
<dbReference type="InterPro" id="IPR027271">
    <property type="entry name" value="Acetolactate_synth/TF_NikR_C"/>
</dbReference>
<keyword evidence="5 8" id="KW-0028">Amino-acid biosynthesis</keyword>
<dbReference type="CDD" id="cd04878">
    <property type="entry name" value="ACT_AHAS"/>
    <property type="match status" value="1"/>
</dbReference>
<dbReference type="InterPro" id="IPR039557">
    <property type="entry name" value="AHAS_ACT"/>
</dbReference>
<dbReference type="GO" id="GO:0009099">
    <property type="term" value="P:L-valine biosynthetic process"/>
    <property type="evidence" value="ECO:0007669"/>
    <property type="project" value="UniProtKB-UniRule"/>
</dbReference>
<reference evidence="10" key="2">
    <citation type="journal article" date="2021" name="PeerJ">
        <title>Extensive microbial diversity within the chicken gut microbiome revealed by metagenomics and culture.</title>
        <authorList>
            <person name="Gilroy R."/>
            <person name="Ravi A."/>
            <person name="Getino M."/>
            <person name="Pursley I."/>
            <person name="Horton D.L."/>
            <person name="Alikhan N.F."/>
            <person name="Baker D."/>
            <person name="Gharbi K."/>
            <person name="Hall N."/>
            <person name="Watson M."/>
            <person name="Adriaenssens E.M."/>
            <person name="Foster-Nyarko E."/>
            <person name="Jarju S."/>
            <person name="Secka A."/>
            <person name="Antonio M."/>
            <person name="Oren A."/>
            <person name="Chaudhuri R.R."/>
            <person name="La Ragione R."/>
            <person name="Hildebrand F."/>
            <person name="Pallen M.J."/>
        </authorList>
    </citation>
    <scope>NUCLEOTIDE SEQUENCE</scope>
    <source>
        <strain evidence="10">CHK154-7741</strain>
    </source>
</reference>
<organism evidence="10 11">
    <name type="scientific">Candidatus Limenecus avicola</name>
    <dbReference type="NCBI Taxonomy" id="2840847"/>
    <lineage>
        <taxon>Bacteria</taxon>
        <taxon>Bacillati</taxon>
        <taxon>Bacillota</taxon>
        <taxon>Clostridia</taxon>
        <taxon>Eubacteriales</taxon>
        <taxon>Clostridiaceae</taxon>
        <taxon>Clostridiaceae incertae sedis</taxon>
        <taxon>Candidatus Limenecus</taxon>
    </lineage>
</organism>
<evidence type="ECO:0000256" key="8">
    <source>
        <dbReference type="RuleBase" id="RU368092"/>
    </source>
</evidence>
<dbReference type="GO" id="GO:1990610">
    <property type="term" value="F:acetolactate synthase regulator activity"/>
    <property type="evidence" value="ECO:0007669"/>
    <property type="project" value="UniProtKB-UniRule"/>
</dbReference>
<dbReference type="Pfam" id="PF10369">
    <property type="entry name" value="ALS_ss_C"/>
    <property type="match status" value="1"/>
</dbReference>
<dbReference type="AlphaFoldDB" id="A0A9D1SRU8"/>
<dbReference type="NCBIfam" id="TIGR00119">
    <property type="entry name" value="acolac_sm"/>
    <property type="match status" value="1"/>
</dbReference>
<dbReference type="Gene3D" id="3.30.70.1150">
    <property type="entry name" value="ACT-like. Chain A, domain 2"/>
    <property type="match status" value="1"/>
</dbReference>
<dbReference type="InterPro" id="IPR004789">
    <property type="entry name" value="Acetalactate_synth_ssu"/>
</dbReference>
<dbReference type="GO" id="GO:0003984">
    <property type="term" value="F:acetolactate synthase activity"/>
    <property type="evidence" value="ECO:0007669"/>
    <property type="project" value="UniProtKB-UniRule"/>
</dbReference>
<dbReference type="Proteomes" id="UP000886748">
    <property type="component" value="Unassembled WGS sequence"/>
</dbReference>
<dbReference type="SUPFAM" id="SSF55021">
    <property type="entry name" value="ACT-like"/>
    <property type="match status" value="2"/>
</dbReference>
<accession>A0A9D1SRU8</accession>
<evidence type="ECO:0000256" key="3">
    <source>
        <dbReference type="ARBA" id="ARBA00006341"/>
    </source>
</evidence>
<comment type="similarity">
    <text evidence="3 8">Belongs to the acetolactate synthase small subunit family.</text>
</comment>
<dbReference type="InterPro" id="IPR002912">
    <property type="entry name" value="ACT_dom"/>
</dbReference>
<comment type="pathway">
    <text evidence="1 8">Amino-acid biosynthesis; L-isoleucine biosynthesis; L-isoleucine from 2-oxobutanoate: step 1/4.</text>
</comment>
<feature type="domain" description="ACT" evidence="9">
    <location>
        <begin position="7"/>
        <end position="82"/>
    </location>
</feature>
<evidence type="ECO:0000256" key="7">
    <source>
        <dbReference type="ARBA" id="ARBA00048670"/>
    </source>
</evidence>